<gene>
    <name evidence="1" type="ORF">G6F50_010804</name>
</gene>
<reference evidence="1 2" key="1">
    <citation type="journal article" date="2020" name="Microb. Genom.">
        <title>Genetic diversity of clinical and environmental Mucorales isolates obtained from an investigation of mucormycosis cases among solid organ transplant recipients.</title>
        <authorList>
            <person name="Nguyen M.H."/>
            <person name="Kaul D."/>
            <person name="Muto C."/>
            <person name="Cheng S.J."/>
            <person name="Richter R.A."/>
            <person name="Bruno V.M."/>
            <person name="Liu G."/>
            <person name="Beyhan S."/>
            <person name="Sundermann A.J."/>
            <person name="Mounaud S."/>
            <person name="Pasculle A.W."/>
            <person name="Nierman W.C."/>
            <person name="Driscoll E."/>
            <person name="Cumbie R."/>
            <person name="Clancy C.J."/>
            <person name="Dupont C.L."/>
        </authorList>
    </citation>
    <scope>NUCLEOTIDE SEQUENCE [LARGE SCALE GENOMIC DNA]</scope>
    <source>
        <strain evidence="1 2">GL24</strain>
    </source>
</reference>
<protein>
    <submittedName>
        <fullName evidence="1">Uncharacterized protein</fullName>
    </submittedName>
</protein>
<accession>A0A9P6YU56</accession>
<organism evidence="1 2">
    <name type="scientific">Rhizopus delemar</name>
    <dbReference type="NCBI Taxonomy" id="936053"/>
    <lineage>
        <taxon>Eukaryota</taxon>
        <taxon>Fungi</taxon>
        <taxon>Fungi incertae sedis</taxon>
        <taxon>Mucoromycota</taxon>
        <taxon>Mucoromycotina</taxon>
        <taxon>Mucoromycetes</taxon>
        <taxon>Mucorales</taxon>
        <taxon>Mucorineae</taxon>
        <taxon>Rhizopodaceae</taxon>
        <taxon>Rhizopus</taxon>
    </lineage>
</organism>
<comment type="caution">
    <text evidence="1">The sequence shown here is derived from an EMBL/GenBank/DDBJ whole genome shotgun (WGS) entry which is preliminary data.</text>
</comment>
<keyword evidence="2" id="KW-1185">Reference proteome</keyword>
<evidence type="ECO:0000313" key="2">
    <source>
        <dbReference type="Proteomes" id="UP000740926"/>
    </source>
</evidence>
<dbReference type="Proteomes" id="UP000740926">
    <property type="component" value="Unassembled WGS sequence"/>
</dbReference>
<name>A0A9P6YU56_9FUNG</name>
<dbReference type="AlphaFoldDB" id="A0A9P6YU56"/>
<evidence type="ECO:0000313" key="1">
    <source>
        <dbReference type="EMBL" id="KAG1564666.1"/>
    </source>
</evidence>
<proteinExistence type="predicted"/>
<dbReference type="EMBL" id="JAANIU010002490">
    <property type="protein sequence ID" value="KAG1564666.1"/>
    <property type="molecule type" value="Genomic_DNA"/>
</dbReference>
<sequence length="131" mass="15078">MGTRIKPPIAVRAQFIEPIDKILGQLQQELAVISSLKAGVKWRGQGEKSTGFFKRLHHRRTIQQQMMAVNILDQQQILDNNGSEIPVTRTSDPASMRENVRYYYQQLYTIDHVEDTEIDNYLSGVNFSRTV</sequence>